<proteinExistence type="predicted"/>
<reference evidence="2 3" key="1">
    <citation type="submission" date="2016-10" db="EMBL/GenBank/DDBJ databases">
        <authorList>
            <person name="de Groot N.N."/>
        </authorList>
    </citation>
    <scope>NUCLEOTIDE SEQUENCE [LARGE SCALE GENOMIC DNA]</scope>
    <source>
        <strain evidence="2 3">CPCC 201354</strain>
    </source>
</reference>
<organism evidence="2 3">
    <name type="scientific">Sinosporangium album</name>
    <dbReference type="NCBI Taxonomy" id="504805"/>
    <lineage>
        <taxon>Bacteria</taxon>
        <taxon>Bacillati</taxon>
        <taxon>Actinomycetota</taxon>
        <taxon>Actinomycetes</taxon>
        <taxon>Streptosporangiales</taxon>
        <taxon>Streptosporangiaceae</taxon>
        <taxon>Sinosporangium</taxon>
    </lineage>
</organism>
<evidence type="ECO:0000313" key="2">
    <source>
        <dbReference type="EMBL" id="SDH67745.1"/>
    </source>
</evidence>
<dbReference type="AlphaFoldDB" id="A0A1G8ECR1"/>
<gene>
    <name evidence="2" type="ORF">SAMN05421505_12044</name>
</gene>
<feature type="region of interest" description="Disordered" evidence="1">
    <location>
        <begin position="415"/>
        <end position="447"/>
    </location>
</feature>
<dbReference type="STRING" id="504805.SAMN05421505_12044"/>
<keyword evidence="3" id="KW-1185">Reference proteome</keyword>
<sequence>MFLPSLRRDRTGGRLETKSWEAEPSAWSGIIARLRDPRRAWPVERAVAEGMERVVWVFKSVDAIAGHASALKIRRVKVKPDGEREVVEDDPLARLLNKARLNRLEKGPQFRKRLSGQVLLSSRGTFVEQTLNRRGQPIGLDLLPPGRTRPVPGRGGDLLSHFETTGPDGLKYAIDPERVLWFRDPHPLDPYRGITPMEAAGLSVDLDFLARLYNATFLRNDGRPGGVIGIDGEVDDHEMRRLNDVFGKGAHEAGKLTVLQGDLSYVDLASKPRDMAYADLARISKEEILAAFGVPESVIGNASGRTFDNAAAELHNFWTITMLPHLSLLVTGWDSDHDDGTEYEFDTDGVEVLQRAKAARRVEAREEFEAGLISADEYRAIAGYDPVELPHTRALWLPQGKNAIPTREEDAVALGIAPPEGTDPDSAKATAGSEEGGAAGGEGRPGERGAIARLQDLFDQTGQDGDAEQEEENAPPERSETKTEGGAQEQLAVALTQLGTRFVERTVKRLESPKLRKHTRHFAAEYKIDTRVGEQPLDTGRIVPVEAWRGEAELTALPSLVSAVPGGSVDDHQAAAKAAAQVAEEFAGLAGGVAETVARLDAGGESISGIIAAVRAVDTHAWATATARRNPIDAS</sequence>
<evidence type="ECO:0000313" key="3">
    <source>
        <dbReference type="Proteomes" id="UP000198923"/>
    </source>
</evidence>
<evidence type="ECO:0000256" key="1">
    <source>
        <dbReference type="SAM" id="MobiDB-lite"/>
    </source>
</evidence>
<protein>
    <submittedName>
        <fullName evidence="2">Phage portal protein, HK97 family</fullName>
    </submittedName>
</protein>
<accession>A0A1G8ECR1</accession>
<feature type="region of interest" description="Disordered" evidence="1">
    <location>
        <begin position="463"/>
        <end position="487"/>
    </location>
</feature>
<dbReference type="OrthoDB" id="952090at2"/>
<dbReference type="Proteomes" id="UP000198923">
    <property type="component" value="Unassembled WGS sequence"/>
</dbReference>
<feature type="compositionally biased region" description="Acidic residues" evidence="1">
    <location>
        <begin position="465"/>
        <end position="474"/>
    </location>
</feature>
<name>A0A1G8ECR1_9ACTN</name>
<dbReference type="RefSeq" id="WP_093172173.1">
    <property type="nucleotide sequence ID" value="NZ_FNCN01000020.1"/>
</dbReference>
<dbReference type="EMBL" id="FNCN01000020">
    <property type="protein sequence ID" value="SDH67745.1"/>
    <property type="molecule type" value="Genomic_DNA"/>
</dbReference>
<dbReference type="Pfam" id="PF04860">
    <property type="entry name" value="Phage_portal"/>
    <property type="match status" value="1"/>
</dbReference>
<dbReference type="InterPro" id="IPR006944">
    <property type="entry name" value="Phage/GTA_portal"/>
</dbReference>
<feature type="compositionally biased region" description="Gly residues" evidence="1">
    <location>
        <begin position="434"/>
        <end position="443"/>
    </location>
</feature>